<evidence type="ECO:0000256" key="1">
    <source>
        <dbReference type="SAM" id="MobiDB-lite"/>
    </source>
</evidence>
<feature type="compositionally biased region" description="Basic and acidic residues" evidence="1">
    <location>
        <begin position="1"/>
        <end position="16"/>
    </location>
</feature>
<protein>
    <submittedName>
        <fullName evidence="2">Uncharacterized protein</fullName>
    </submittedName>
</protein>
<feature type="region of interest" description="Disordered" evidence="1">
    <location>
        <begin position="1"/>
        <end position="80"/>
    </location>
</feature>
<keyword evidence="3" id="KW-1185">Reference proteome</keyword>
<dbReference type="AlphaFoldDB" id="A0A4Z2IUI0"/>
<sequence>MKLEADLQEMWADHNPESTWTSSSETFGQNVPPRRKEPRPLSPRVQTDPSAPKLRHYAAKKEELTPSSSCREKAKLRSVL</sequence>
<feature type="compositionally biased region" description="Polar residues" evidence="1">
    <location>
        <begin position="17"/>
        <end position="29"/>
    </location>
</feature>
<organism evidence="2 3">
    <name type="scientific">Liparis tanakae</name>
    <name type="common">Tanaka's snailfish</name>
    <dbReference type="NCBI Taxonomy" id="230148"/>
    <lineage>
        <taxon>Eukaryota</taxon>
        <taxon>Metazoa</taxon>
        <taxon>Chordata</taxon>
        <taxon>Craniata</taxon>
        <taxon>Vertebrata</taxon>
        <taxon>Euteleostomi</taxon>
        <taxon>Actinopterygii</taxon>
        <taxon>Neopterygii</taxon>
        <taxon>Teleostei</taxon>
        <taxon>Neoteleostei</taxon>
        <taxon>Acanthomorphata</taxon>
        <taxon>Eupercaria</taxon>
        <taxon>Perciformes</taxon>
        <taxon>Cottioidei</taxon>
        <taxon>Cottales</taxon>
        <taxon>Liparidae</taxon>
        <taxon>Liparis</taxon>
    </lineage>
</organism>
<name>A0A4Z2IUI0_9TELE</name>
<proteinExistence type="predicted"/>
<reference evidence="2 3" key="1">
    <citation type="submission" date="2019-03" db="EMBL/GenBank/DDBJ databases">
        <title>First draft genome of Liparis tanakae, snailfish: a comprehensive survey of snailfish specific genes.</title>
        <authorList>
            <person name="Kim W."/>
            <person name="Song I."/>
            <person name="Jeong J.-H."/>
            <person name="Kim D."/>
            <person name="Kim S."/>
            <person name="Ryu S."/>
            <person name="Song J.Y."/>
            <person name="Lee S.K."/>
        </authorList>
    </citation>
    <scope>NUCLEOTIDE SEQUENCE [LARGE SCALE GENOMIC DNA]</scope>
    <source>
        <tissue evidence="2">Muscle</tissue>
    </source>
</reference>
<feature type="compositionally biased region" description="Basic and acidic residues" evidence="1">
    <location>
        <begin position="59"/>
        <end position="80"/>
    </location>
</feature>
<dbReference type="EMBL" id="SRLO01000050">
    <property type="protein sequence ID" value="TNN80873.1"/>
    <property type="molecule type" value="Genomic_DNA"/>
</dbReference>
<comment type="caution">
    <text evidence="2">The sequence shown here is derived from an EMBL/GenBank/DDBJ whole genome shotgun (WGS) entry which is preliminary data.</text>
</comment>
<evidence type="ECO:0000313" key="3">
    <source>
        <dbReference type="Proteomes" id="UP000314294"/>
    </source>
</evidence>
<gene>
    <name evidence="2" type="ORF">EYF80_008878</name>
</gene>
<dbReference type="Proteomes" id="UP000314294">
    <property type="component" value="Unassembled WGS sequence"/>
</dbReference>
<accession>A0A4Z2IUI0</accession>
<evidence type="ECO:0000313" key="2">
    <source>
        <dbReference type="EMBL" id="TNN80873.1"/>
    </source>
</evidence>